<dbReference type="AlphaFoldDB" id="A0A451D951"/>
<dbReference type="OrthoDB" id="9764363at2"/>
<dbReference type="GO" id="GO:0008236">
    <property type="term" value="F:serine-type peptidase activity"/>
    <property type="evidence" value="ECO:0007669"/>
    <property type="project" value="UniProtKB-KW"/>
</dbReference>
<evidence type="ECO:0000256" key="1">
    <source>
        <dbReference type="ARBA" id="ARBA00004370"/>
    </source>
</evidence>
<accession>A0A451D951</accession>
<keyword evidence="4 10" id="KW-0378">Hydrolase</keyword>
<feature type="active site" description="Proton donor/acceptor" evidence="7">
    <location>
        <position position="210"/>
    </location>
</feature>
<keyword evidence="5" id="KW-0720">Serine protease</keyword>
<dbReference type="Gene3D" id="6.20.330.10">
    <property type="match status" value="1"/>
</dbReference>
<dbReference type="PANTHER" id="PTHR33209:SF1">
    <property type="entry name" value="PEPTIDASE S49 DOMAIN-CONTAINING PROTEIN"/>
    <property type="match status" value="1"/>
</dbReference>
<evidence type="ECO:0000256" key="6">
    <source>
        <dbReference type="ARBA" id="ARBA00023136"/>
    </source>
</evidence>
<dbReference type="RefSeq" id="WP_157988213.1">
    <property type="nucleotide sequence ID" value="NZ_LR217715.1"/>
</dbReference>
<dbReference type="CDD" id="cd07023">
    <property type="entry name" value="S49_Sppa_N_C"/>
    <property type="match status" value="1"/>
</dbReference>
<evidence type="ECO:0000256" key="4">
    <source>
        <dbReference type="ARBA" id="ARBA00022801"/>
    </source>
</evidence>
<evidence type="ECO:0000256" key="5">
    <source>
        <dbReference type="ARBA" id="ARBA00022825"/>
    </source>
</evidence>
<gene>
    <name evidence="10" type="primary">sppA</name>
    <name evidence="10" type="ORF">ERCIKOCA2762_020</name>
</gene>
<comment type="subcellular location">
    <subcellularLocation>
        <location evidence="1">Membrane</location>
    </subcellularLocation>
</comment>
<protein>
    <submittedName>
        <fullName evidence="10">Protease 4</fullName>
        <ecNumber evidence="10">3.4.21.-</ecNumber>
    </submittedName>
</protein>
<dbReference type="EMBL" id="LR217715">
    <property type="protein sequence ID" value="VFP82773.1"/>
    <property type="molecule type" value="Genomic_DNA"/>
</dbReference>
<organism evidence="10 11">
    <name type="scientific">Candidatus Erwinia haradaeae</name>
    <dbReference type="NCBI Taxonomy" id="1922217"/>
    <lineage>
        <taxon>Bacteria</taxon>
        <taxon>Pseudomonadati</taxon>
        <taxon>Pseudomonadota</taxon>
        <taxon>Gammaproteobacteria</taxon>
        <taxon>Enterobacterales</taxon>
        <taxon>Erwiniaceae</taxon>
        <taxon>Erwinia</taxon>
    </lineage>
</organism>
<keyword evidence="3 10" id="KW-0645">Protease</keyword>
<feature type="active site" description="Nucleophile" evidence="7">
    <location>
        <position position="409"/>
    </location>
</feature>
<dbReference type="InterPro" id="IPR047217">
    <property type="entry name" value="S49_SppA_67K_type_N"/>
</dbReference>
<dbReference type="NCBIfam" id="TIGR00705">
    <property type="entry name" value="SppA_67K"/>
    <property type="match status" value="1"/>
</dbReference>
<dbReference type="InterPro" id="IPR029045">
    <property type="entry name" value="ClpP/crotonase-like_dom_sf"/>
</dbReference>
<dbReference type="InterPro" id="IPR002142">
    <property type="entry name" value="Peptidase_S49"/>
</dbReference>
<evidence type="ECO:0000256" key="2">
    <source>
        <dbReference type="ARBA" id="ARBA00008683"/>
    </source>
</evidence>
<dbReference type="InterPro" id="IPR004635">
    <property type="entry name" value="Pept_S49_SppA"/>
</dbReference>
<dbReference type="Pfam" id="PF01343">
    <property type="entry name" value="Peptidase_S49"/>
    <property type="match status" value="2"/>
</dbReference>
<evidence type="ECO:0000256" key="7">
    <source>
        <dbReference type="PIRSR" id="PIRSR001217-1"/>
    </source>
</evidence>
<dbReference type="PANTHER" id="PTHR33209">
    <property type="entry name" value="PROTEASE 4"/>
    <property type="match status" value="1"/>
</dbReference>
<name>A0A451D951_9GAMM</name>
<evidence type="ECO:0000256" key="8">
    <source>
        <dbReference type="SAM" id="Phobius"/>
    </source>
</evidence>
<dbReference type="GO" id="GO:0006465">
    <property type="term" value="P:signal peptide processing"/>
    <property type="evidence" value="ECO:0007669"/>
    <property type="project" value="InterPro"/>
</dbReference>
<comment type="similarity">
    <text evidence="2">Belongs to the peptidase S49 family.</text>
</comment>
<dbReference type="GO" id="GO:0016020">
    <property type="term" value="C:membrane"/>
    <property type="evidence" value="ECO:0007669"/>
    <property type="project" value="UniProtKB-SubCell"/>
</dbReference>
<evidence type="ECO:0000256" key="3">
    <source>
        <dbReference type="ARBA" id="ARBA00022670"/>
    </source>
</evidence>
<dbReference type="PIRSF" id="PIRSF001217">
    <property type="entry name" value="Protease_4_SppA"/>
    <property type="match status" value="1"/>
</dbReference>
<dbReference type="InterPro" id="IPR047272">
    <property type="entry name" value="S49_SppA_C"/>
</dbReference>
<dbReference type="EC" id="3.4.21.-" evidence="10"/>
<proteinExistence type="inferred from homology"/>
<sequence length="620" mass="69371">MYVLWQVILTIVSGIWRGITLVRQCFVNLFFILIVVICVCFWFQNKSTHSVGDRHKGALIFNLHGKIVDQPVNSYDFVGQFSHQLLGCRNEHVKENSLFHVVNIIRQAKNDNNITGMVLDLRHFIGGDQPSLEYIGKALKEFRNCGKPIFALGISYNQGQYYLASFASKIYLSPQGRVDLQGFTVNSMYYKTLLNKLKVSSYIFRVGAYKSAVEPFIRDDMSQKARDASNQVIRELWNNYLQTVAQNRNISTTQIFPGEKKIIEKLEKLHGDSATYALESGLVDALASAAAVEKDLVHIFGWDEHKKNYNGITIYDYKLKDRHDTGNIGVIVVSGSIIDGEQNPERLSCETTALELRMARLDPTIKAIILRVNSPGGSVTASEVIRSELEAIKAEGKPIVVSMGGMAASGGYWISTPASYIIANKNTLTGSIGVFGVIHTIENSLDAIGVHTDGVMTSSLSETTTTKPLSEDAQKMMQLSINHSYDTFLRLVAEARHKTLADIESVAQGRVWMGRDAKLHGLVDALGDFDDAVSKTAELSHIQQPSLKWYRDEPCIWGVFFDQWSDSKQRDLVNRVMQMWLSDPILDFVSDIIKRPGVTAETMHDSQHHYAVCLSCSDIR</sequence>
<keyword evidence="6 8" id="KW-0472">Membrane</keyword>
<keyword evidence="8" id="KW-1133">Transmembrane helix</keyword>
<evidence type="ECO:0000313" key="11">
    <source>
        <dbReference type="Proteomes" id="UP000294368"/>
    </source>
</evidence>
<dbReference type="Proteomes" id="UP000294368">
    <property type="component" value="Chromosome"/>
</dbReference>
<evidence type="ECO:0000259" key="9">
    <source>
        <dbReference type="Pfam" id="PF01343"/>
    </source>
</evidence>
<dbReference type="NCBIfam" id="NF008195">
    <property type="entry name" value="PRK10949.1"/>
    <property type="match status" value="1"/>
</dbReference>
<dbReference type="CDD" id="cd07018">
    <property type="entry name" value="S49_SppA_67K_type"/>
    <property type="match status" value="1"/>
</dbReference>
<dbReference type="InterPro" id="IPR004634">
    <property type="entry name" value="Pept_S49_pIV"/>
</dbReference>
<reference evidence="10 11" key="1">
    <citation type="submission" date="2019-02" db="EMBL/GenBank/DDBJ databases">
        <authorList>
            <person name="Manzano-Marin A."/>
            <person name="Manzano-Marin A."/>
        </authorList>
    </citation>
    <scope>NUCLEOTIDE SEQUENCE [LARGE SCALE GENOMIC DNA]</scope>
    <source>
        <strain evidence="10 11">ErCikochiana</strain>
    </source>
</reference>
<feature type="domain" description="Peptidase S49" evidence="9">
    <location>
        <begin position="142"/>
        <end position="295"/>
    </location>
</feature>
<dbReference type="Gene3D" id="3.90.226.10">
    <property type="entry name" value="2-enoyl-CoA Hydratase, Chain A, domain 1"/>
    <property type="match status" value="3"/>
</dbReference>
<feature type="transmembrane region" description="Helical" evidence="8">
    <location>
        <begin position="25"/>
        <end position="44"/>
    </location>
</feature>
<keyword evidence="8" id="KW-0812">Transmembrane</keyword>
<dbReference type="SUPFAM" id="SSF52096">
    <property type="entry name" value="ClpP/crotonase"/>
    <property type="match status" value="2"/>
</dbReference>
<feature type="domain" description="Peptidase S49" evidence="9">
    <location>
        <begin position="393"/>
        <end position="541"/>
    </location>
</feature>
<dbReference type="NCBIfam" id="TIGR00706">
    <property type="entry name" value="SppA_dom"/>
    <property type="match status" value="1"/>
</dbReference>
<evidence type="ECO:0000313" key="10">
    <source>
        <dbReference type="EMBL" id="VFP82773.1"/>
    </source>
</evidence>